<dbReference type="Gene3D" id="3.10.129.10">
    <property type="entry name" value="Hotdog Thioesterase"/>
    <property type="match status" value="1"/>
</dbReference>
<evidence type="ECO:0000256" key="1">
    <source>
        <dbReference type="ARBA" id="ARBA00005953"/>
    </source>
</evidence>
<dbReference type="SUPFAM" id="SSF54637">
    <property type="entry name" value="Thioesterase/thiol ester dehydrase-isomerase"/>
    <property type="match status" value="1"/>
</dbReference>
<dbReference type="InterPro" id="IPR029069">
    <property type="entry name" value="HotDog_dom_sf"/>
</dbReference>
<dbReference type="Proteomes" id="UP001465153">
    <property type="component" value="Unassembled WGS sequence"/>
</dbReference>
<comment type="similarity">
    <text evidence="1">Belongs to the 4-hydroxybenzoyl-CoA thioesterase family.</text>
</comment>
<dbReference type="EMBL" id="BAABWN010000006">
    <property type="protein sequence ID" value="GAA6168274.1"/>
    <property type="molecule type" value="Genomic_DNA"/>
</dbReference>
<evidence type="ECO:0008006" key="5">
    <source>
        <dbReference type="Google" id="ProtNLM"/>
    </source>
</evidence>
<dbReference type="RefSeq" id="WP_233090640.1">
    <property type="nucleotide sequence ID" value="NZ_BAABWN010000006.1"/>
</dbReference>
<dbReference type="PANTHER" id="PTHR31793:SF27">
    <property type="entry name" value="NOVEL THIOESTERASE SUPERFAMILY DOMAIN AND SAPOSIN A-TYPE DOMAIN CONTAINING PROTEIN (0610012H03RIK)"/>
    <property type="match status" value="1"/>
</dbReference>
<evidence type="ECO:0000313" key="4">
    <source>
        <dbReference type="Proteomes" id="UP001465153"/>
    </source>
</evidence>
<dbReference type="CDD" id="cd00586">
    <property type="entry name" value="4HBT"/>
    <property type="match status" value="1"/>
</dbReference>
<sequence length="132" mass="15006">MFQTTISPRVNETNYTGHICNTSIPIWLEKAREPIVRMVHPETAPGGKSFILARTEIDFQSQMFFGEDVEVKTYVVNLGRTSMTVEQEIWQQGKITATCKAVMVYFDYDNQTSIELTPQIKSAFEIHGRALG</sequence>
<evidence type="ECO:0000256" key="2">
    <source>
        <dbReference type="ARBA" id="ARBA00022801"/>
    </source>
</evidence>
<dbReference type="Pfam" id="PF13279">
    <property type="entry name" value="4HBT_2"/>
    <property type="match status" value="1"/>
</dbReference>
<proteinExistence type="inferred from homology"/>
<gene>
    <name evidence="3" type="ORF">NBRC116591_20850</name>
</gene>
<comment type="caution">
    <text evidence="3">The sequence shown here is derived from an EMBL/GenBank/DDBJ whole genome shotgun (WGS) entry which is preliminary data.</text>
</comment>
<organism evidence="3 4">
    <name type="scientific">Sessilibacter corallicola</name>
    <dbReference type="NCBI Taxonomy" id="2904075"/>
    <lineage>
        <taxon>Bacteria</taxon>
        <taxon>Pseudomonadati</taxon>
        <taxon>Pseudomonadota</taxon>
        <taxon>Gammaproteobacteria</taxon>
        <taxon>Cellvibrionales</taxon>
        <taxon>Cellvibrionaceae</taxon>
        <taxon>Sessilibacter</taxon>
    </lineage>
</organism>
<accession>A0ABQ0A9E1</accession>
<evidence type="ECO:0000313" key="3">
    <source>
        <dbReference type="EMBL" id="GAA6168274.1"/>
    </source>
</evidence>
<protein>
    <recommendedName>
        <fullName evidence="5">Thioesterase</fullName>
    </recommendedName>
</protein>
<name>A0ABQ0A9E1_9GAMM</name>
<dbReference type="PANTHER" id="PTHR31793">
    <property type="entry name" value="4-HYDROXYBENZOYL-COA THIOESTERASE FAMILY MEMBER"/>
    <property type="match status" value="1"/>
</dbReference>
<reference evidence="3 4" key="1">
    <citation type="submission" date="2024-04" db="EMBL/GenBank/DDBJ databases">
        <title>Draft genome sequence of Sessilibacter corallicola NBRC 116591.</title>
        <authorList>
            <person name="Miyakawa T."/>
            <person name="Kusuya Y."/>
            <person name="Miura T."/>
        </authorList>
    </citation>
    <scope>NUCLEOTIDE SEQUENCE [LARGE SCALE GENOMIC DNA]</scope>
    <source>
        <strain evidence="3 4">KU-00831-HH</strain>
    </source>
</reference>
<dbReference type="InterPro" id="IPR050563">
    <property type="entry name" value="4-hydroxybenzoyl-CoA_TE"/>
</dbReference>
<keyword evidence="2" id="KW-0378">Hydrolase</keyword>
<keyword evidence="4" id="KW-1185">Reference proteome</keyword>